<keyword evidence="2" id="KW-1133">Transmembrane helix</keyword>
<feature type="domain" description="DUF5979" evidence="4">
    <location>
        <begin position="397"/>
        <end position="501"/>
    </location>
</feature>
<evidence type="ECO:0000256" key="1">
    <source>
        <dbReference type="SAM" id="MobiDB-lite"/>
    </source>
</evidence>
<feature type="chain" id="PRO_5039166074" evidence="3">
    <location>
        <begin position="28"/>
        <end position="997"/>
    </location>
</feature>
<organism evidence="6 7">
    <name type="scientific">Agromyces agglutinans</name>
    <dbReference type="NCBI Taxonomy" id="2662258"/>
    <lineage>
        <taxon>Bacteria</taxon>
        <taxon>Bacillati</taxon>
        <taxon>Actinomycetota</taxon>
        <taxon>Actinomycetes</taxon>
        <taxon>Micrococcales</taxon>
        <taxon>Microbacteriaceae</taxon>
        <taxon>Agromyces</taxon>
    </lineage>
</organism>
<protein>
    <submittedName>
        <fullName evidence="6">Choice-of-anchor A family protein</fullName>
    </submittedName>
</protein>
<gene>
    <name evidence="6" type="ORF">GE115_00355</name>
</gene>
<keyword evidence="7" id="KW-1185">Reference proteome</keyword>
<dbReference type="NCBIfam" id="TIGR04215">
    <property type="entry name" value="choice_anch_A"/>
    <property type="match status" value="1"/>
</dbReference>
<keyword evidence="3" id="KW-0732">Signal</keyword>
<evidence type="ECO:0000313" key="6">
    <source>
        <dbReference type="EMBL" id="MRG58333.1"/>
    </source>
</evidence>
<keyword evidence="2" id="KW-0472">Membrane</keyword>
<feature type="region of interest" description="Disordered" evidence="1">
    <location>
        <begin position="179"/>
        <end position="208"/>
    </location>
</feature>
<feature type="domain" description="DUF5979" evidence="4">
    <location>
        <begin position="621"/>
        <end position="726"/>
    </location>
</feature>
<name>A0A6I2F8K9_9MICO</name>
<comment type="caution">
    <text evidence="6">The sequence shown here is derived from an EMBL/GenBank/DDBJ whole genome shotgun (WGS) entry which is preliminary data.</text>
</comment>
<sequence length="997" mass="101695">MGKRRWRGLIAAVGVAVLAGTWATATASAEPAASAPRTAAVRAALPAGMVGVNPFTLSGGFTVYAIDDAVLANTEFEGSIAVGDQLRVTQQASYQFAHVIAGTGSYVLPTIDGDPTRVLAGSYDPNPATNSGRVEITSAGATEPAQVGDLKLVDRTTPFTSFTRASWLRYALAQGSDTPPLIDAQNQEYPDDAQPPTSSAGDGSIYTYDTGEDTASVVASYVQANAQAREDEIDQCLIDIIDPESPNGYPVEIAEDAGDRIVLGTLSPDQPNIVQYADIAGARLLQFSDGTPGPSNPLVIHVEPGTTSILPPAIDPEGTYSPYVLWDLSQVSGPVAFSTDGRGDGSIYAPNADLSIIAQPWDGQIIANSVMIAGGEVHSYLFAGGLPCDAPVDSGTFSVAKELAGVEASALAPGTVFEVRYLALAPDGTLSSGLLELSPDGTPVSPGVDFPFGTRVAVYELPPDDAALPPELAWSEVSWSGDTSFTIDSTHPSVSLVVTDTAALVPAGFSVTKSLTGSGATAVPSGEEFTVEYTVNGGAPTDLVIRPDEPALVDDLVAGDVVTISELTPPEVEGIAWGTPTWTVGGEPVVPGENGEITFTLVGGETIAVGLTNTAEAVGWVSISKTVIGDGVSVLPDGLEFPLVYSLDGGPETTAAIPADEVITVGGIPAGTVVTVREGTLPDVPGVAWGTPGWTVDGVPLVPDAAGNVTFVVQPGSTVALALTNTANGFGSLSFVKTLTGPASDLVPADTVYPIEYRVSEGPVTTGEVTTGRPVEASGFPTGVAVWAREGAPPEIPGVEWGEPQWTIDGEPVTPDADGWVTFMAETGTTVEIALENDAEFGPGGFTVTKAITGDGASVVPPGTQFTVGYRVDDGPEQSLVVGVGEPATVGDLPLGSTVTFTEAAPPEVADIEWGTPVWKVDGVTVSDPTITIGAGQVVAVELQNTADAPDTPGSLPAAGFAAGVPLTVAAIAVLLGLALLAARSRSRGSRSEQGSA</sequence>
<reference evidence="6 7" key="1">
    <citation type="submission" date="2019-10" db="EMBL/GenBank/DDBJ databases">
        <authorList>
            <person name="Nie G."/>
            <person name="Ming H."/>
            <person name="Yi B."/>
        </authorList>
    </citation>
    <scope>NUCLEOTIDE SEQUENCE [LARGE SCALE GENOMIC DNA]</scope>
    <source>
        <strain evidence="6 7">CFH 90414</strain>
    </source>
</reference>
<evidence type="ECO:0000256" key="2">
    <source>
        <dbReference type="SAM" id="Phobius"/>
    </source>
</evidence>
<dbReference type="Pfam" id="PF19407">
    <property type="entry name" value="DUF5979"/>
    <property type="match status" value="5"/>
</dbReference>
<accession>A0A6I2F8K9</accession>
<dbReference type="Pfam" id="PF20597">
    <property type="entry name" value="pAdhesive_15"/>
    <property type="match status" value="1"/>
</dbReference>
<keyword evidence="2" id="KW-0812">Transmembrane</keyword>
<feature type="signal peptide" evidence="3">
    <location>
        <begin position="1"/>
        <end position="27"/>
    </location>
</feature>
<dbReference type="Proteomes" id="UP000431080">
    <property type="component" value="Unassembled WGS sequence"/>
</dbReference>
<proteinExistence type="predicted"/>
<feature type="domain" description="DUF5979" evidence="4">
    <location>
        <begin position="509"/>
        <end position="614"/>
    </location>
</feature>
<dbReference type="EMBL" id="WJIF01000001">
    <property type="protein sequence ID" value="MRG58333.1"/>
    <property type="molecule type" value="Genomic_DNA"/>
</dbReference>
<evidence type="ECO:0000256" key="3">
    <source>
        <dbReference type="SAM" id="SignalP"/>
    </source>
</evidence>
<evidence type="ECO:0000259" key="4">
    <source>
        <dbReference type="Pfam" id="PF19407"/>
    </source>
</evidence>
<dbReference type="InterPro" id="IPR046022">
    <property type="entry name" value="DUF5979"/>
</dbReference>
<evidence type="ECO:0000259" key="5">
    <source>
        <dbReference type="Pfam" id="PF20597"/>
    </source>
</evidence>
<feature type="transmembrane region" description="Helical" evidence="2">
    <location>
        <begin position="961"/>
        <end position="983"/>
    </location>
</feature>
<dbReference type="AlphaFoldDB" id="A0A6I2F8K9"/>
<feature type="domain" description="DUF5979" evidence="4">
    <location>
        <begin position="734"/>
        <end position="838"/>
    </location>
</feature>
<evidence type="ECO:0000313" key="7">
    <source>
        <dbReference type="Proteomes" id="UP000431080"/>
    </source>
</evidence>
<feature type="domain" description="Choice-of-anchor A" evidence="5">
    <location>
        <begin position="55"/>
        <end position="378"/>
    </location>
</feature>
<feature type="domain" description="DUF5979" evidence="4">
    <location>
        <begin position="846"/>
        <end position="947"/>
    </location>
</feature>
<dbReference type="InterPro" id="IPR026588">
    <property type="entry name" value="Choice_anch_A"/>
</dbReference>